<reference evidence="2" key="1">
    <citation type="submission" date="2016-07" db="EMBL/GenBank/DDBJ databases">
        <authorList>
            <person name="Jaenicke Sebastian"/>
        </authorList>
    </citation>
    <scope>NUCLEOTIDE SEQUENCE [LARGE SCALE GENOMIC DNA]</scope>
</reference>
<accession>A0A1C3TLM1</accession>
<evidence type="ECO:0000313" key="2">
    <source>
        <dbReference type="Proteomes" id="UP000093071"/>
    </source>
</evidence>
<gene>
    <name evidence="1" type="ORF">BN444_02489</name>
</gene>
<proteinExistence type="predicted"/>
<dbReference type="AlphaFoldDB" id="A0A1C3TLM1"/>
<evidence type="ECO:0000313" key="1">
    <source>
        <dbReference type="EMBL" id="SCB04118.1"/>
    </source>
</evidence>
<dbReference type="Proteomes" id="UP000093071">
    <property type="component" value="Chromosome I"/>
</dbReference>
<organism evidence="1 2">
    <name type="scientific">Xanthomonas translucens pv. translucens DSM 18974</name>
    <dbReference type="NCBI Taxonomy" id="1261556"/>
    <lineage>
        <taxon>Bacteria</taxon>
        <taxon>Pseudomonadati</taxon>
        <taxon>Pseudomonadota</taxon>
        <taxon>Gammaproteobacteria</taxon>
        <taxon>Lysobacterales</taxon>
        <taxon>Lysobacteraceae</taxon>
        <taxon>Xanthomonas</taxon>
        <taxon>Xanthomonas translucens group</taxon>
    </lineage>
</organism>
<sequence length="118" mass="12420">MADAAAAIRGQQYRFAEIEHVCYREATAGEGRAEGVGGVAQRQPGGGADHALAVARQHEHAIRRGGIGGQILALVIQVAGVQIRPVAEHGDAQPCDIVQERGDLRAAQALDGERSVHR</sequence>
<protein>
    <submittedName>
        <fullName evidence="1">Uncharacterized protein</fullName>
    </submittedName>
</protein>
<dbReference type="EMBL" id="LT604072">
    <property type="protein sequence ID" value="SCB04118.1"/>
    <property type="molecule type" value="Genomic_DNA"/>
</dbReference>
<name>A0A1C3TLM1_XANCT</name>